<accession>A0A8S9QLP8</accession>
<evidence type="ECO:0000313" key="2">
    <source>
        <dbReference type="EMBL" id="KAF3541611.1"/>
    </source>
</evidence>
<feature type="region of interest" description="Disordered" evidence="1">
    <location>
        <begin position="58"/>
        <end position="85"/>
    </location>
</feature>
<feature type="compositionally biased region" description="Basic and acidic residues" evidence="1">
    <location>
        <begin position="72"/>
        <end position="85"/>
    </location>
</feature>
<name>A0A8S9QLP8_BRACR</name>
<sequence length="85" mass="9524">MISWGSKSHTPNKIEGQTKGRVCIDITIAIRTLENLNEATPPPSVTQYNPNVKLPFRKISNFSDGQNPRTARKTDSPQIQKKDSM</sequence>
<organism evidence="2 3">
    <name type="scientific">Brassica cretica</name>
    <name type="common">Mustard</name>
    <dbReference type="NCBI Taxonomy" id="69181"/>
    <lineage>
        <taxon>Eukaryota</taxon>
        <taxon>Viridiplantae</taxon>
        <taxon>Streptophyta</taxon>
        <taxon>Embryophyta</taxon>
        <taxon>Tracheophyta</taxon>
        <taxon>Spermatophyta</taxon>
        <taxon>Magnoliopsida</taxon>
        <taxon>eudicotyledons</taxon>
        <taxon>Gunneridae</taxon>
        <taxon>Pentapetalae</taxon>
        <taxon>rosids</taxon>
        <taxon>malvids</taxon>
        <taxon>Brassicales</taxon>
        <taxon>Brassicaceae</taxon>
        <taxon>Brassiceae</taxon>
        <taxon>Brassica</taxon>
    </lineage>
</organism>
<gene>
    <name evidence="2" type="ORF">F2Q69_00024073</name>
</gene>
<protein>
    <submittedName>
        <fullName evidence="2">Uncharacterized protein</fullName>
    </submittedName>
</protein>
<dbReference type="EMBL" id="QGKX02001290">
    <property type="protein sequence ID" value="KAF3541611.1"/>
    <property type="molecule type" value="Genomic_DNA"/>
</dbReference>
<comment type="caution">
    <text evidence="2">The sequence shown here is derived from an EMBL/GenBank/DDBJ whole genome shotgun (WGS) entry which is preliminary data.</text>
</comment>
<reference evidence="2" key="1">
    <citation type="submission" date="2019-12" db="EMBL/GenBank/DDBJ databases">
        <title>Genome sequencing and annotation of Brassica cretica.</title>
        <authorList>
            <person name="Studholme D.J."/>
            <person name="Sarris P."/>
        </authorList>
    </citation>
    <scope>NUCLEOTIDE SEQUENCE</scope>
    <source>
        <strain evidence="2">PFS-109/04</strain>
        <tissue evidence="2">Leaf</tissue>
    </source>
</reference>
<feature type="compositionally biased region" description="Polar residues" evidence="1">
    <location>
        <begin position="60"/>
        <end position="69"/>
    </location>
</feature>
<proteinExistence type="predicted"/>
<dbReference type="Proteomes" id="UP000712600">
    <property type="component" value="Unassembled WGS sequence"/>
</dbReference>
<evidence type="ECO:0000313" key="3">
    <source>
        <dbReference type="Proteomes" id="UP000712600"/>
    </source>
</evidence>
<dbReference type="AlphaFoldDB" id="A0A8S9QLP8"/>
<evidence type="ECO:0000256" key="1">
    <source>
        <dbReference type="SAM" id="MobiDB-lite"/>
    </source>
</evidence>